<evidence type="ECO:0000259" key="1">
    <source>
        <dbReference type="Pfam" id="PF13480"/>
    </source>
</evidence>
<protein>
    <recommendedName>
        <fullName evidence="1">BioF2-like acetyltransferase domain-containing protein</fullName>
    </recommendedName>
</protein>
<dbReference type="PROSITE" id="PS51191">
    <property type="entry name" value="FEMABX"/>
    <property type="match status" value="1"/>
</dbReference>
<dbReference type="EMBL" id="UOFC01000203">
    <property type="protein sequence ID" value="VAW48333.1"/>
    <property type="molecule type" value="Genomic_DNA"/>
</dbReference>
<dbReference type="Gene3D" id="3.90.1150.10">
    <property type="entry name" value="Aspartate Aminotransferase, domain 1"/>
    <property type="match status" value="1"/>
</dbReference>
<dbReference type="GO" id="GO:0008483">
    <property type="term" value="F:transaminase activity"/>
    <property type="evidence" value="ECO:0007669"/>
    <property type="project" value="TreeGrafter"/>
</dbReference>
<gene>
    <name evidence="2" type="ORF">MNBD_GAMMA03-2080</name>
</gene>
<dbReference type="InterPro" id="IPR015421">
    <property type="entry name" value="PyrdxlP-dep_Trfase_major"/>
</dbReference>
<dbReference type="GO" id="GO:0044038">
    <property type="term" value="P:cell wall macromolecule biosynthetic process"/>
    <property type="evidence" value="ECO:0007669"/>
    <property type="project" value="InterPro"/>
</dbReference>
<proteinExistence type="predicted"/>
<dbReference type="InterPro" id="IPR003447">
    <property type="entry name" value="FEMABX"/>
</dbReference>
<dbReference type="SUPFAM" id="SSF55729">
    <property type="entry name" value="Acyl-CoA N-acyltransferases (Nat)"/>
    <property type="match status" value="1"/>
</dbReference>
<accession>A0A3B0W7L4</accession>
<sequence>MEIIALTPELKDQWDEVVNASDDAWLFHLYDWQRFNEEVWGLQSQSFLVEHQGCFIAVFPLQMKTNKSLLSTVMGFGGAAVCKDVPEGVRQKALQVIYAHVESIGYQNKSPYIEVFLPPLARSSLNNLRHVNPLVHYGYEDVSTHTWMVDLTQTEEELLKNLSYDARRNIKRAEDKGYTLRKVSTISEMDRYYQTHCENYERTGAQPHPKKYFLEIYKNICQKGYAVIWEAVSAEGESVAFEMISLFKEGAYYWSGCSKDAHLDSGINYLLQYHSMLWAKEQGAKWFENGEAFPNAQDKKLKGLTLFKGKFGGELHRSYKGKRVLQNIQQNLSPFRQWLRSTSRLLESVLGKKFVRRLTNCIKGFVFYCRLQKKIFFLKPYWGFYEIFGGLLGRKKNIESLIIKIKQKFSMNGSIVLTSSGRTAFELALKVLKKQSPERNKVIISTYGCRGIFDPVIRTGLIPVFVDMDENLNVDQKALKQLLEKHNDVLAVLLPHIGGCWADIQDVRCMAKEKGIIVIEDVCQGMGLKQHNDYVGMQSDMAIFSFSIGKNLMATAGGMLHSHILKEELNAEAVCLGREDPPIVKQRFRNIFWQYFCKGPAGYLQAFSNAYEYNGLHSMDAFLLDKQLDRLEDIIQRRKKNAQRIKTALKNSGLKTFVPDATEHIYTKLSVIFENNRDCQLLCETLNQSNIETEDMYTPLHLRDIATEFVVEGECRYAQRTYKNIFNIPVRPNLTKKQLKKIIKVIKNVKTRRH</sequence>
<dbReference type="PANTHER" id="PTHR30244">
    <property type="entry name" value="TRANSAMINASE"/>
    <property type="match status" value="1"/>
</dbReference>
<dbReference type="Gene3D" id="3.40.640.10">
    <property type="entry name" value="Type I PLP-dependent aspartate aminotransferase-like (Major domain)"/>
    <property type="match status" value="1"/>
</dbReference>
<reference evidence="2" key="1">
    <citation type="submission" date="2018-06" db="EMBL/GenBank/DDBJ databases">
        <authorList>
            <person name="Zhirakovskaya E."/>
        </authorList>
    </citation>
    <scope>NUCLEOTIDE SEQUENCE</scope>
</reference>
<evidence type="ECO:0000313" key="2">
    <source>
        <dbReference type="EMBL" id="VAW48333.1"/>
    </source>
</evidence>
<feature type="domain" description="BioF2-like acetyltransferase" evidence="1">
    <location>
        <begin position="164"/>
        <end position="290"/>
    </location>
</feature>
<dbReference type="InterPro" id="IPR000653">
    <property type="entry name" value="DegT/StrS_aminotransferase"/>
</dbReference>
<dbReference type="Pfam" id="PF13480">
    <property type="entry name" value="Acetyltransf_6"/>
    <property type="match status" value="1"/>
</dbReference>
<dbReference type="GO" id="GO:0016755">
    <property type="term" value="F:aminoacyltransferase activity"/>
    <property type="evidence" value="ECO:0007669"/>
    <property type="project" value="InterPro"/>
</dbReference>
<dbReference type="Gene3D" id="3.40.630.30">
    <property type="match status" value="1"/>
</dbReference>
<dbReference type="Pfam" id="PF01041">
    <property type="entry name" value="DegT_DnrJ_EryC1"/>
    <property type="match status" value="1"/>
</dbReference>
<dbReference type="InterPro" id="IPR015422">
    <property type="entry name" value="PyrdxlP-dep_Trfase_small"/>
</dbReference>
<dbReference type="AlphaFoldDB" id="A0A3B0W7L4"/>
<dbReference type="InterPro" id="IPR015424">
    <property type="entry name" value="PyrdxlP-dep_Trfase"/>
</dbReference>
<name>A0A3B0W7L4_9ZZZZ</name>
<organism evidence="2">
    <name type="scientific">hydrothermal vent metagenome</name>
    <dbReference type="NCBI Taxonomy" id="652676"/>
    <lineage>
        <taxon>unclassified sequences</taxon>
        <taxon>metagenomes</taxon>
        <taxon>ecological metagenomes</taxon>
    </lineage>
</organism>
<dbReference type="InterPro" id="IPR038740">
    <property type="entry name" value="BioF2-like_GNAT_dom"/>
</dbReference>
<dbReference type="InterPro" id="IPR016181">
    <property type="entry name" value="Acyl_CoA_acyltransferase"/>
</dbReference>
<dbReference type="PANTHER" id="PTHR30244:SF34">
    <property type="entry name" value="DTDP-4-AMINO-4,6-DIDEOXYGALACTOSE TRANSAMINASE"/>
    <property type="match status" value="1"/>
</dbReference>
<dbReference type="GO" id="GO:0030170">
    <property type="term" value="F:pyridoxal phosphate binding"/>
    <property type="evidence" value="ECO:0007669"/>
    <property type="project" value="TreeGrafter"/>
</dbReference>
<dbReference type="SUPFAM" id="SSF53383">
    <property type="entry name" value="PLP-dependent transferases"/>
    <property type="match status" value="1"/>
</dbReference>
<dbReference type="GO" id="GO:0000271">
    <property type="term" value="P:polysaccharide biosynthetic process"/>
    <property type="evidence" value="ECO:0007669"/>
    <property type="project" value="TreeGrafter"/>
</dbReference>